<dbReference type="Pfam" id="PF09294">
    <property type="entry name" value="Interfer-bind"/>
    <property type="match status" value="1"/>
</dbReference>
<dbReference type="InterPro" id="IPR036116">
    <property type="entry name" value="FN3_sf"/>
</dbReference>
<protein>
    <recommendedName>
        <fullName evidence="6">Interferon alpha/beta receptor 2</fullName>
    </recommendedName>
</protein>
<evidence type="ECO:0000313" key="5">
    <source>
        <dbReference type="Proteomes" id="UP000694563"/>
    </source>
</evidence>
<organism evidence="4 5">
    <name type="scientific">Catharus ustulatus</name>
    <name type="common">Russet-backed thrush</name>
    <name type="synonym">Hylocichla ustulatus</name>
    <dbReference type="NCBI Taxonomy" id="91951"/>
    <lineage>
        <taxon>Eukaryota</taxon>
        <taxon>Metazoa</taxon>
        <taxon>Chordata</taxon>
        <taxon>Craniata</taxon>
        <taxon>Vertebrata</taxon>
        <taxon>Euteleostomi</taxon>
        <taxon>Archelosauria</taxon>
        <taxon>Archosauria</taxon>
        <taxon>Dinosauria</taxon>
        <taxon>Saurischia</taxon>
        <taxon>Theropoda</taxon>
        <taxon>Coelurosauria</taxon>
        <taxon>Aves</taxon>
        <taxon>Neognathae</taxon>
        <taxon>Neoaves</taxon>
        <taxon>Telluraves</taxon>
        <taxon>Australaves</taxon>
        <taxon>Passeriformes</taxon>
        <taxon>Turdidae</taxon>
        <taxon>Catharus</taxon>
    </lineage>
</organism>
<feature type="compositionally biased region" description="Low complexity" evidence="1">
    <location>
        <begin position="365"/>
        <end position="375"/>
    </location>
</feature>
<dbReference type="InterPro" id="IPR015373">
    <property type="entry name" value="Interferon/interleukin_rcp_dom"/>
</dbReference>
<feature type="compositionally biased region" description="Acidic residues" evidence="1">
    <location>
        <begin position="322"/>
        <end position="331"/>
    </location>
</feature>
<feature type="domain" description="Fibronectin type-III" evidence="2">
    <location>
        <begin position="39"/>
        <end position="110"/>
    </location>
</feature>
<evidence type="ECO:0000313" key="4">
    <source>
        <dbReference type="Ensembl" id="ENSCUSP00005006418.1"/>
    </source>
</evidence>
<feature type="region of interest" description="Disordered" evidence="1">
    <location>
        <begin position="314"/>
        <end position="334"/>
    </location>
</feature>
<keyword evidence="5" id="KW-1185">Reference proteome</keyword>
<dbReference type="SUPFAM" id="SSF49265">
    <property type="entry name" value="Fibronectin type III"/>
    <property type="match status" value="2"/>
</dbReference>
<dbReference type="InterPro" id="IPR050650">
    <property type="entry name" value="Type-II_Cytokine-TF_Rcpt"/>
</dbReference>
<dbReference type="Proteomes" id="UP000694563">
    <property type="component" value="Chromosome 2"/>
</dbReference>
<sequence>MACPSSSIMILELHAFWRKNLQKCHPCAQCFALLTLEGRPYNLQMESHNFQHILTWQAGQDPAVPASYNVLYTYHSWMSAQQCSGTAQLSCELTEDFRNISNEYSVFVQSLGGAQVLNSSMLRFVPYSQTILGPPEVNVTSCPNCINVTMKLPTSHLRDKGKLQSLIDIYTELDYTITLKSQDGEHKRPRQRTTEEVFSTVIGDLYPSRNYCVSVEITASLNRNSKPSPWKCVTADSEAQRQGYHEAAVAGAICVSLIIVAVLKCVHSAGFLLLRISLPETLARIRKLAFSPWESEPEKLASVEIIPREVKSKARGCRGSDSDDSDSDDSDSSALCDHDYTRRAGLGRDRVPRGCGTRSALGQCSGDSSCEHSSSQPGDMPAAPQQCQEHGGDSEGDTDTRSELLSPVAEDSCGSRGSSECFTIGLHTVLLGALEQDGHGSAAPAPAREEAGGWHCDPALQAKLLDDTGSEQEAPCSNDFHEWQNSSSEESDSLDSDTEHVSGYMRR</sequence>
<feature type="region of interest" description="Disordered" evidence="1">
    <location>
        <begin position="361"/>
        <end position="401"/>
    </location>
</feature>
<dbReference type="GO" id="GO:0005886">
    <property type="term" value="C:plasma membrane"/>
    <property type="evidence" value="ECO:0007669"/>
    <property type="project" value="TreeGrafter"/>
</dbReference>
<evidence type="ECO:0000259" key="3">
    <source>
        <dbReference type="Pfam" id="PF09294"/>
    </source>
</evidence>
<reference evidence="4" key="1">
    <citation type="submission" date="2020-10" db="EMBL/GenBank/DDBJ databases">
        <title>Catharus ustulatus (Swainson's thrush) genome, bCatUst1, primary haplotype v2.</title>
        <authorList>
            <person name="Delmore K."/>
            <person name="Vafadar M."/>
            <person name="Formenti G."/>
            <person name="Chow W."/>
            <person name="Pelan S."/>
            <person name="Howe K."/>
            <person name="Rhie A."/>
            <person name="Mountcastle J."/>
            <person name="Haase B."/>
            <person name="Fedrigo O."/>
            <person name="Jarvis E.D."/>
        </authorList>
    </citation>
    <scope>NUCLEOTIDE SEQUENCE [LARGE SCALE GENOMIC DNA]</scope>
</reference>
<dbReference type="Gene3D" id="2.60.40.10">
    <property type="entry name" value="Immunoglobulins"/>
    <property type="match status" value="2"/>
</dbReference>
<reference evidence="4" key="2">
    <citation type="submission" date="2025-08" db="UniProtKB">
        <authorList>
            <consortium name="Ensembl"/>
        </authorList>
    </citation>
    <scope>IDENTIFICATION</scope>
</reference>
<proteinExistence type="predicted"/>
<dbReference type="PANTHER" id="PTHR20859:SF84">
    <property type="entry name" value="INTERFERON ALPHA_BETA RECEPTOR 2"/>
    <property type="match status" value="1"/>
</dbReference>
<feature type="compositionally biased region" description="Basic and acidic residues" evidence="1">
    <location>
        <begin position="390"/>
        <end position="401"/>
    </location>
</feature>
<dbReference type="AlphaFoldDB" id="A0A8C3TVA1"/>
<dbReference type="InterPro" id="IPR013783">
    <property type="entry name" value="Ig-like_fold"/>
</dbReference>
<reference evidence="4" key="3">
    <citation type="submission" date="2025-09" db="UniProtKB">
        <authorList>
            <consortium name="Ensembl"/>
        </authorList>
    </citation>
    <scope>IDENTIFICATION</scope>
</reference>
<evidence type="ECO:0000256" key="1">
    <source>
        <dbReference type="SAM" id="MobiDB-lite"/>
    </source>
</evidence>
<feature type="region of interest" description="Disordered" evidence="1">
    <location>
        <begin position="465"/>
        <end position="507"/>
    </location>
</feature>
<dbReference type="Pfam" id="PF01108">
    <property type="entry name" value="Tissue_fac"/>
    <property type="match status" value="1"/>
</dbReference>
<feature type="domain" description="Interferon/interleukin receptor" evidence="3">
    <location>
        <begin position="130"/>
        <end position="234"/>
    </location>
</feature>
<evidence type="ECO:0000259" key="2">
    <source>
        <dbReference type="Pfam" id="PF01108"/>
    </source>
</evidence>
<accession>A0A8C3TVA1</accession>
<gene>
    <name evidence="4" type="primary">IFNAR2</name>
</gene>
<dbReference type="InterPro" id="IPR003961">
    <property type="entry name" value="FN3_dom"/>
</dbReference>
<dbReference type="Ensembl" id="ENSCUST00005006661.1">
    <property type="protein sequence ID" value="ENSCUSP00005006418.1"/>
    <property type="gene ID" value="ENSCUSG00005004018.1"/>
</dbReference>
<name>A0A8C3TVA1_CATUS</name>
<dbReference type="GO" id="GO:0042018">
    <property type="term" value="F:interleukin-22 receptor activity"/>
    <property type="evidence" value="ECO:0007669"/>
    <property type="project" value="TreeGrafter"/>
</dbReference>
<evidence type="ECO:0008006" key="6">
    <source>
        <dbReference type="Google" id="ProtNLM"/>
    </source>
</evidence>
<dbReference type="PANTHER" id="PTHR20859">
    <property type="entry name" value="INTERFERON/INTERLEUKIN RECEPTOR"/>
    <property type="match status" value="1"/>
</dbReference>